<feature type="transmembrane region" description="Helical" evidence="9">
    <location>
        <begin position="77"/>
        <end position="98"/>
    </location>
</feature>
<organism evidence="10">
    <name type="scientific">Neospora caninum (strain Liverpool)</name>
    <dbReference type="NCBI Taxonomy" id="572307"/>
    <lineage>
        <taxon>Eukaryota</taxon>
        <taxon>Sar</taxon>
        <taxon>Alveolata</taxon>
        <taxon>Apicomplexa</taxon>
        <taxon>Conoidasida</taxon>
        <taxon>Coccidia</taxon>
        <taxon>Eucoccidiorida</taxon>
        <taxon>Eimeriorina</taxon>
        <taxon>Sarcocystidae</taxon>
        <taxon>Neospora</taxon>
    </lineage>
</organism>
<dbReference type="InterPro" id="IPR013969">
    <property type="entry name" value="Oligosacch_biosynth_Alg14"/>
</dbReference>
<keyword evidence="7 9" id="KW-0472">Membrane</keyword>
<keyword evidence="6 9" id="KW-1133">Transmembrane helix</keyword>
<keyword evidence="4 9" id="KW-0812">Transmembrane</keyword>
<dbReference type="Gene3D" id="3.40.50.2000">
    <property type="entry name" value="Glycogen Phosphorylase B"/>
    <property type="match status" value="1"/>
</dbReference>
<reference evidence="10" key="1">
    <citation type="journal article" date="2015" name="PLoS ONE">
        <title>Comprehensive Evaluation of Toxoplasma gondii VEG and Neospora caninum LIV Genomes with Tachyzoite Stage Transcriptome and Proteome Defines Novel Transcript Features.</title>
        <authorList>
            <person name="Ramaprasad A."/>
            <person name="Mourier T."/>
            <person name="Naeem R."/>
            <person name="Malas T.B."/>
            <person name="Moussa E."/>
            <person name="Panigrahi A."/>
            <person name="Vermont S.J."/>
            <person name="Otto T.D."/>
            <person name="Wastling J."/>
            <person name="Pain A."/>
        </authorList>
    </citation>
    <scope>NUCLEOTIDE SEQUENCE</scope>
    <source>
        <strain evidence="10">Liverpool</strain>
    </source>
</reference>
<dbReference type="GO" id="GO:0006488">
    <property type="term" value="P:dolichol-linked oligosaccharide biosynthetic process"/>
    <property type="evidence" value="ECO:0007669"/>
    <property type="project" value="InterPro"/>
</dbReference>
<gene>
    <name evidence="10" type="ORF">BN1204_052990</name>
</gene>
<protein>
    <recommendedName>
        <fullName evidence="3">UDP-N-acetylglucosamine transferase subunit ALG14</fullName>
    </recommendedName>
</protein>
<keyword evidence="5" id="KW-0256">Endoplasmic reticulum</keyword>
<evidence type="ECO:0000313" key="10">
    <source>
        <dbReference type="EMBL" id="CEL69596.1"/>
    </source>
</evidence>
<keyword evidence="10" id="KW-0808">Transferase</keyword>
<evidence type="ECO:0000256" key="1">
    <source>
        <dbReference type="ARBA" id="ARBA00004389"/>
    </source>
</evidence>
<proteinExistence type="inferred from homology"/>
<evidence type="ECO:0000256" key="5">
    <source>
        <dbReference type="ARBA" id="ARBA00022824"/>
    </source>
</evidence>
<evidence type="ECO:0000256" key="8">
    <source>
        <dbReference type="SAM" id="MobiDB-lite"/>
    </source>
</evidence>
<evidence type="ECO:0000256" key="6">
    <source>
        <dbReference type="ARBA" id="ARBA00022989"/>
    </source>
</evidence>
<feature type="region of interest" description="Disordered" evidence="8">
    <location>
        <begin position="108"/>
        <end position="133"/>
    </location>
</feature>
<comment type="subcellular location">
    <subcellularLocation>
        <location evidence="1">Endoplasmic reticulum membrane</location>
        <topology evidence="1">Single-pass membrane protein</topology>
    </subcellularLocation>
</comment>
<dbReference type="Pfam" id="PF08660">
    <property type="entry name" value="Alg14"/>
    <property type="match status" value="1"/>
</dbReference>
<evidence type="ECO:0000256" key="7">
    <source>
        <dbReference type="ARBA" id="ARBA00023136"/>
    </source>
</evidence>
<evidence type="ECO:0000256" key="3">
    <source>
        <dbReference type="ARBA" id="ARBA00017467"/>
    </source>
</evidence>
<dbReference type="PANTHER" id="PTHR12154">
    <property type="entry name" value="GLYCOSYL TRANSFERASE-RELATED"/>
    <property type="match status" value="1"/>
</dbReference>
<evidence type="ECO:0000256" key="4">
    <source>
        <dbReference type="ARBA" id="ARBA00022692"/>
    </source>
</evidence>
<accession>A0A0F7UKM0</accession>
<evidence type="ECO:0000256" key="2">
    <source>
        <dbReference type="ARBA" id="ARBA00009731"/>
    </source>
</evidence>
<sequence>MRVSSLVLRRLSLFSSLPPLFSLLVFLLLVSLVFLVSFPSFLSSPASVVPRLPSVPARPPRPGTGTAGDGDASVSSFTSPSACFLAAFLLFLCRLAIWASRRVSLRPRGGKRGRGWREERISRRDTEENTQKKKTNAPLTTVVVLGSGGHTGEMLRLVQSFNPRFFRLHFLLADSDATSLRQLACASWPPFQDAQRPDEKFERDDTAAEDAVHGDPAEHDLRRLMRRRGFRFSRIPRSREVGQAWVSSFFSSVQALLFCLRLVWRLNPDLVLVNGPGTCVPVAVAALLRELFVGRRFSLVYVESVCRVESLSLSGCLLYPFADRFLVQWPRLAEKFAKCEYVGSMF</sequence>
<feature type="transmembrane region" description="Helical" evidence="9">
    <location>
        <begin position="20"/>
        <end position="42"/>
    </location>
</feature>
<dbReference type="GO" id="GO:0004577">
    <property type="term" value="F:N-acetylglucosaminyldiphosphodolichol N-acetylglucosaminyltransferase activity"/>
    <property type="evidence" value="ECO:0007669"/>
    <property type="project" value="TreeGrafter"/>
</dbReference>
<dbReference type="AlphaFoldDB" id="A0A0F7UKM0"/>
<feature type="compositionally biased region" description="Basic and acidic residues" evidence="8">
    <location>
        <begin position="115"/>
        <end position="131"/>
    </location>
</feature>
<dbReference type="GO" id="GO:0043541">
    <property type="term" value="C:UDP-N-acetylglucosamine transferase complex"/>
    <property type="evidence" value="ECO:0007669"/>
    <property type="project" value="TreeGrafter"/>
</dbReference>
<name>A0A0F7UKM0_NEOCL</name>
<comment type="similarity">
    <text evidence="2">Belongs to the ALG14 family.</text>
</comment>
<feature type="region of interest" description="Disordered" evidence="8">
    <location>
        <begin position="52"/>
        <end position="72"/>
    </location>
</feature>
<dbReference type="PANTHER" id="PTHR12154:SF4">
    <property type="entry name" value="UDP-N-ACETYLGLUCOSAMINE TRANSFERASE SUBUNIT ALG14 HOMOLOG"/>
    <property type="match status" value="1"/>
</dbReference>
<evidence type="ECO:0000256" key="9">
    <source>
        <dbReference type="SAM" id="Phobius"/>
    </source>
</evidence>
<dbReference type="EMBL" id="LN714485">
    <property type="protein sequence ID" value="CEL69596.1"/>
    <property type="molecule type" value="Genomic_DNA"/>
</dbReference>